<feature type="domain" description="Response regulatory" evidence="3">
    <location>
        <begin position="8"/>
        <end position="141"/>
    </location>
</feature>
<dbReference type="Pfam" id="PF00072">
    <property type="entry name" value="Response_reg"/>
    <property type="match status" value="1"/>
</dbReference>
<keyword evidence="1 2" id="KW-0597">Phosphoprotein</keyword>
<dbReference type="GO" id="GO:0000160">
    <property type="term" value="P:phosphorelay signal transduction system"/>
    <property type="evidence" value="ECO:0007669"/>
    <property type="project" value="InterPro"/>
</dbReference>
<dbReference type="Gene3D" id="3.40.50.2300">
    <property type="match status" value="1"/>
</dbReference>
<dbReference type="SMART" id="SM00448">
    <property type="entry name" value="REC"/>
    <property type="match status" value="1"/>
</dbReference>
<accession>A0A7S2TF15</accession>
<dbReference type="PANTHER" id="PTHR44591">
    <property type="entry name" value="STRESS RESPONSE REGULATOR PROTEIN 1"/>
    <property type="match status" value="1"/>
</dbReference>
<gene>
    <name evidence="4" type="ORF">LSP00402_LOCUS719</name>
</gene>
<dbReference type="SUPFAM" id="SSF52172">
    <property type="entry name" value="CheY-like"/>
    <property type="match status" value="1"/>
</dbReference>
<reference evidence="4" key="1">
    <citation type="submission" date="2021-01" db="EMBL/GenBank/DDBJ databases">
        <authorList>
            <person name="Corre E."/>
            <person name="Pelletier E."/>
            <person name="Niang G."/>
            <person name="Scheremetjew M."/>
            <person name="Finn R."/>
            <person name="Kale V."/>
            <person name="Holt S."/>
            <person name="Cochrane G."/>
            <person name="Meng A."/>
            <person name="Brown T."/>
            <person name="Cohen L."/>
        </authorList>
    </citation>
    <scope>NUCLEOTIDE SEQUENCE</scope>
    <source>
        <strain evidence="4">CCMP622</strain>
    </source>
</reference>
<dbReference type="EMBL" id="HBHP01001120">
    <property type="protein sequence ID" value="CAD9745272.1"/>
    <property type="molecule type" value="Transcribed_RNA"/>
</dbReference>
<dbReference type="PANTHER" id="PTHR44591:SF3">
    <property type="entry name" value="RESPONSE REGULATORY DOMAIN-CONTAINING PROTEIN"/>
    <property type="match status" value="1"/>
</dbReference>
<organism evidence="4">
    <name type="scientific">Lotharella oceanica</name>
    <dbReference type="NCBI Taxonomy" id="641309"/>
    <lineage>
        <taxon>Eukaryota</taxon>
        <taxon>Sar</taxon>
        <taxon>Rhizaria</taxon>
        <taxon>Cercozoa</taxon>
        <taxon>Chlorarachniophyceae</taxon>
        <taxon>Lotharella</taxon>
    </lineage>
</organism>
<dbReference type="PROSITE" id="PS50110">
    <property type="entry name" value="RESPONSE_REGULATORY"/>
    <property type="match status" value="1"/>
</dbReference>
<dbReference type="CDD" id="cd17546">
    <property type="entry name" value="REC_hyHK_CKI1_RcsC-like"/>
    <property type="match status" value="1"/>
</dbReference>
<dbReference type="InterPro" id="IPR001789">
    <property type="entry name" value="Sig_transdc_resp-reg_receiver"/>
</dbReference>
<feature type="modified residue" description="4-aspartylphosphate" evidence="2">
    <location>
        <position position="65"/>
    </location>
</feature>
<evidence type="ECO:0000256" key="2">
    <source>
        <dbReference type="PROSITE-ProRule" id="PRU00169"/>
    </source>
</evidence>
<protein>
    <recommendedName>
        <fullName evidence="3">Response regulatory domain-containing protein</fullName>
    </recommendedName>
</protein>
<sequence length="284" mass="32042">MAASHGLRVLVVDDCLVHRKSLPRMIKKASKNVSDVDTASSGEQAIEMAAKRRKSGTGYDLVFMDQDMDNTFETDKKEARQLQGDATVSILRDLEFNFPVIMRTSSCEHEMLTVYENAGANAIIPKQLHPRFLKALLSSILERISKRVKARNFEAGGFGLVTLKPLGRKKRISLSAPRPRKSMKQFHSRTTSSSLWRLREGITANILSCSSQTRRIQQLGAIKSAKILSRRLGCKREKLSPQHRKFRHLTVLRSEQQDMAAPHFDASQLKRLSSVMSLASRRKV</sequence>
<proteinExistence type="predicted"/>
<evidence type="ECO:0000259" key="3">
    <source>
        <dbReference type="PROSITE" id="PS50110"/>
    </source>
</evidence>
<evidence type="ECO:0000256" key="1">
    <source>
        <dbReference type="ARBA" id="ARBA00022553"/>
    </source>
</evidence>
<evidence type="ECO:0000313" key="4">
    <source>
        <dbReference type="EMBL" id="CAD9745272.1"/>
    </source>
</evidence>
<dbReference type="InterPro" id="IPR011006">
    <property type="entry name" value="CheY-like_superfamily"/>
</dbReference>
<name>A0A7S2TF15_9EUKA</name>
<dbReference type="InterPro" id="IPR050595">
    <property type="entry name" value="Bact_response_regulator"/>
</dbReference>
<dbReference type="AlphaFoldDB" id="A0A7S2TF15"/>